<gene>
    <name evidence="10" type="ORF">CYCCA115_LOCUS15959</name>
</gene>
<evidence type="ECO:0000313" key="11">
    <source>
        <dbReference type="Proteomes" id="UP001295423"/>
    </source>
</evidence>
<dbReference type="AlphaFoldDB" id="A0AAD2FXG0"/>
<name>A0AAD2FXG0_9STRA</name>
<dbReference type="PANTHER" id="PTHR12952">
    <property type="entry name" value="SYS1"/>
    <property type="match status" value="1"/>
</dbReference>
<dbReference type="InterPro" id="IPR019185">
    <property type="entry name" value="Integral_membrane_SYS1-rel"/>
</dbReference>
<keyword evidence="5" id="KW-0653">Protein transport</keyword>
<feature type="transmembrane region" description="Helical" evidence="9">
    <location>
        <begin position="73"/>
        <end position="91"/>
    </location>
</feature>
<evidence type="ECO:0000256" key="2">
    <source>
        <dbReference type="ARBA" id="ARBA00008160"/>
    </source>
</evidence>
<dbReference type="GO" id="GO:0005802">
    <property type="term" value="C:trans-Golgi network"/>
    <property type="evidence" value="ECO:0007669"/>
    <property type="project" value="TreeGrafter"/>
</dbReference>
<comment type="caution">
    <text evidence="10">The sequence shown here is derived from an EMBL/GenBank/DDBJ whole genome shotgun (WGS) entry which is preliminary data.</text>
</comment>
<evidence type="ECO:0000313" key="10">
    <source>
        <dbReference type="EMBL" id="CAJ1955864.1"/>
    </source>
</evidence>
<dbReference type="GO" id="GO:0034067">
    <property type="term" value="P:protein localization to Golgi apparatus"/>
    <property type="evidence" value="ECO:0007669"/>
    <property type="project" value="TreeGrafter"/>
</dbReference>
<evidence type="ECO:0000256" key="8">
    <source>
        <dbReference type="ARBA" id="ARBA00023136"/>
    </source>
</evidence>
<dbReference type="GO" id="GO:0006895">
    <property type="term" value="P:Golgi to endosome transport"/>
    <property type="evidence" value="ECO:0007669"/>
    <property type="project" value="TreeGrafter"/>
</dbReference>
<dbReference type="PANTHER" id="PTHR12952:SF0">
    <property type="entry name" value="PROTEIN SYS1 HOMOLOG"/>
    <property type="match status" value="1"/>
</dbReference>
<organism evidence="10 11">
    <name type="scientific">Cylindrotheca closterium</name>
    <dbReference type="NCBI Taxonomy" id="2856"/>
    <lineage>
        <taxon>Eukaryota</taxon>
        <taxon>Sar</taxon>
        <taxon>Stramenopiles</taxon>
        <taxon>Ochrophyta</taxon>
        <taxon>Bacillariophyta</taxon>
        <taxon>Bacillariophyceae</taxon>
        <taxon>Bacillariophycidae</taxon>
        <taxon>Bacillariales</taxon>
        <taxon>Bacillariaceae</taxon>
        <taxon>Cylindrotheca</taxon>
    </lineage>
</organism>
<sequence length="156" mass="17775">MPGRRNGRRGGSGLGFNPRLIFSQICALQCYHYLLLGLLLELNKIFYGTSITIERIFTDNYVKVFAWRGWSDISAILLSSLMGSVLLAIIVEKSKKCLDFSVTLFLIHVVLCTIYDGMPATWDWWVVHILGLIIMTLFGEYLCARKELDEIPLLQL</sequence>
<keyword evidence="6 9" id="KW-1133">Transmembrane helix</keyword>
<comment type="subcellular location">
    <subcellularLocation>
        <location evidence="1">Golgi apparatus membrane</location>
        <topology evidence="1">Multi-pass membrane protein</topology>
    </subcellularLocation>
</comment>
<reference evidence="10" key="1">
    <citation type="submission" date="2023-08" db="EMBL/GenBank/DDBJ databases">
        <authorList>
            <person name="Audoor S."/>
            <person name="Bilcke G."/>
        </authorList>
    </citation>
    <scope>NUCLEOTIDE SEQUENCE</scope>
</reference>
<dbReference type="EMBL" id="CAKOGP040001900">
    <property type="protein sequence ID" value="CAJ1955864.1"/>
    <property type="molecule type" value="Genomic_DNA"/>
</dbReference>
<proteinExistence type="inferred from homology"/>
<evidence type="ECO:0000256" key="6">
    <source>
        <dbReference type="ARBA" id="ARBA00022989"/>
    </source>
</evidence>
<dbReference type="GO" id="GO:0000139">
    <property type="term" value="C:Golgi membrane"/>
    <property type="evidence" value="ECO:0007669"/>
    <property type="project" value="UniProtKB-SubCell"/>
</dbReference>
<accession>A0AAD2FXG0</accession>
<evidence type="ECO:0000256" key="4">
    <source>
        <dbReference type="ARBA" id="ARBA00022692"/>
    </source>
</evidence>
<keyword evidence="7" id="KW-0333">Golgi apparatus</keyword>
<feature type="transmembrane region" description="Helical" evidence="9">
    <location>
        <begin position="124"/>
        <end position="144"/>
    </location>
</feature>
<keyword evidence="4 9" id="KW-0812">Transmembrane</keyword>
<dbReference type="GO" id="GO:0043001">
    <property type="term" value="P:Golgi to plasma membrane protein transport"/>
    <property type="evidence" value="ECO:0007669"/>
    <property type="project" value="TreeGrafter"/>
</dbReference>
<dbReference type="Proteomes" id="UP001295423">
    <property type="component" value="Unassembled WGS sequence"/>
</dbReference>
<keyword evidence="3" id="KW-0813">Transport</keyword>
<evidence type="ECO:0008006" key="12">
    <source>
        <dbReference type="Google" id="ProtNLM"/>
    </source>
</evidence>
<evidence type="ECO:0000256" key="5">
    <source>
        <dbReference type="ARBA" id="ARBA00022927"/>
    </source>
</evidence>
<comment type="similarity">
    <text evidence="2">Belongs to the SYS1 family.</text>
</comment>
<evidence type="ECO:0000256" key="1">
    <source>
        <dbReference type="ARBA" id="ARBA00004653"/>
    </source>
</evidence>
<dbReference type="GO" id="GO:0005829">
    <property type="term" value="C:cytosol"/>
    <property type="evidence" value="ECO:0007669"/>
    <property type="project" value="GOC"/>
</dbReference>
<keyword evidence="11" id="KW-1185">Reference proteome</keyword>
<feature type="transmembrane region" description="Helical" evidence="9">
    <location>
        <begin position="20"/>
        <end position="40"/>
    </location>
</feature>
<keyword evidence="8 9" id="KW-0472">Membrane</keyword>
<evidence type="ECO:0000256" key="7">
    <source>
        <dbReference type="ARBA" id="ARBA00023034"/>
    </source>
</evidence>
<feature type="transmembrane region" description="Helical" evidence="9">
    <location>
        <begin position="98"/>
        <end position="118"/>
    </location>
</feature>
<protein>
    <recommendedName>
        <fullName evidence="12">Protein SYS1 homolog</fullName>
    </recommendedName>
</protein>
<evidence type="ECO:0000256" key="3">
    <source>
        <dbReference type="ARBA" id="ARBA00022448"/>
    </source>
</evidence>
<evidence type="ECO:0000256" key="9">
    <source>
        <dbReference type="SAM" id="Phobius"/>
    </source>
</evidence>
<dbReference type="Pfam" id="PF09801">
    <property type="entry name" value="SYS1"/>
    <property type="match status" value="1"/>
</dbReference>